<proteinExistence type="predicted"/>
<dbReference type="EMBL" id="ML210201">
    <property type="protein sequence ID" value="TFK24418.1"/>
    <property type="molecule type" value="Genomic_DNA"/>
</dbReference>
<name>A0A5C3L838_COPMA</name>
<dbReference type="AlphaFoldDB" id="A0A5C3L838"/>
<dbReference type="Pfam" id="PF00106">
    <property type="entry name" value="adh_short"/>
    <property type="match status" value="1"/>
</dbReference>
<dbReference type="Gene3D" id="3.40.50.720">
    <property type="entry name" value="NAD(P)-binding Rossmann-like Domain"/>
    <property type="match status" value="1"/>
</dbReference>
<organism evidence="2 3">
    <name type="scientific">Coprinopsis marcescibilis</name>
    <name type="common">Agaric fungus</name>
    <name type="synonym">Psathyrella marcescibilis</name>
    <dbReference type="NCBI Taxonomy" id="230819"/>
    <lineage>
        <taxon>Eukaryota</taxon>
        <taxon>Fungi</taxon>
        <taxon>Dikarya</taxon>
        <taxon>Basidiomycota</taxon>
        <taxon>Agaricomycotina</taxon>
        <taxon>Agaricomycetes</taxon>
        <taxon>Agaricomycetidae</taxon>
        <taxon>Agaricales</taxon>
        <taxon>Agaricineae</taxon>
        <taxon>Psathyrellaceae</taxon>
        <taxon>Coprinopsis</taxon>
    </lineage>
</organism>
<dbReference type="OrthoDB" id="542013at2759"/>
<dbReference type="InterPro" id="IPR036291">
    <property type="entry name" value="NAD(P)-bd_dom_sf"/>
</dbReference>
<keyword evidence="1" id="KW-0560">Oxidoreductase</keyword>
<evidence type="ECO:0000313" key="3">
    <source>
        <dbReference type="Proteomes" id="UP000307440"/>
    </source>
</evidence>
<gene>
    <name evidence="2" type="ORF">FA15DRAFT_619457</name>
</gene>
<dbReference type="GO" id="GO:0016491">
    <property type="term" value="F:oxidoreductase activity"/>
    <property type="evidence" value="ECO:0007669"/>
    <property type="project" value="UniProtKB-KW"/>
</dbReference>
<accession>A0A5C3L838</accession>
<protein>
    <submittedName>
        <fullName evidence="2">NAD(P)-binding protein</fullName>
    </submittedName>
</protein>
<dbReference type="PANTHER" id="PTHR43157">
    <property type="entry name" value="PHOSPHATIDYLINOSITOL-GLYCAN BIOSYNTHESIS CLASS F PROTEIN-RELATED"/>
    <property type="match status" value="1"/>
</dbReference>
<evidence type="ECO:0000256" key="1">
    <source>
        <dbReference type="ARBA" id="ARBA00023002"/>
    </source>
</evidence>
<dbReference type="PANTHER" id="PTHR43157:SF31">
    <property type="entry name" value="PHOSPHATIDYLINOSITOL-GLYCAN BIOSYNTHESIS CLASS F PROTEIN"/>
    <property type="match status" value="1"/>
</dbReference>
<dbReference type="InterPro" id="IPR002347">
    <property type="entry name" value="SDR_fam"/>
</dbReference>
<reference evidence="2 3" key="1">
    <citation type="journal article" date="2019" name="Nat. Ecol. Evol.">
        <title>Megaphylogeny resolves global patterns of mushroom evolution.</title>
        <authorList>
            <person name="Varga T."/>
            <person name="Krizsan K."/>
            <person name="Foldi C."/>
            <person name="Dima B."/>
            <person name="Sanchez-Garcia M."/>
            <person name="Sanchez-Ramirez S."/>
            <person name="Szollosi G.J."/>
            <person name="Szarkandi J.G."/>
            <person name="Papp V."/>
            <person name="Albert L."/>
            <person name="Andreopoulos W."/>
            <person name="Angelini C."/>
            <person name="Antonin V."/>
            <person name="Barry K.W."/>
            <person name="Bougher N.L."/>
            <person name="Buchanan P."/>
            <person name="Buyck B."/>
            <person name="Bense V."/>
            <person name="Catcheside P."/>
            <person name="Chovatia M."/>
            <person name="Cooper J."/>
            <person name="Damon W."/>
            <person name="Desjardin D."/>
            <person name="Finy P."/>
            <person name="Geml J."/>
            <person name="Haridas S."/>
            <person name="Hughes K."/>
            <person name="Justo A."/>
            <person name="Karasinski D."/>
            <person name="Kautmanova I."/>
            <person name="Kiss B."/>
            <person name="Kocsube S."/>
            <person name="Kotiranta H."/>
            <person name="LaButti K.M."/>
            <person name="Lechner B.E."/>
            <person name="Liimatainen K."/>
            <person name="Lipzen A."/>
            <person name="Lukacs Z."/>
            <person name="Mihaltcheva S."/>
            <person name="Morgado L.N."/>
            <person name="Niskanen T."/>
            <person name="Noordeloos M.E."/>
            <person name="Ohm R.A."/>
            <person name="Ortiz-Santana B."/>
            <person name="Ovrebo C."/>
            <person name="Racz N."/>
            <person name="Riley R."/>
            <person name="Savchenko A."/>
            <person name="Shiryaev A."/>
            <person name="Soop K."/>
            <person name="Spirin V."/>
            <person name="Szebenyi C."/>
            <person name="Tomsovsky M."/>
            <person name="Tulloss R.E."/>
            <person name="Uehling J."/>
            <person name="Grigoriev I.V."/>
            <person name="Vagvolgyi C."/>
            <person name="Papp T."/>
            <person name="Martin F.M."/>
            <person name="Miettinen O."/>
            <person name="Hibbett D.S."/>
            <person name="Nagy L.G."/>
        </authorList>
    </citation>
    <scope>NUCLEOTIDE SEQUENCE [LARGE SCALE GENOMIC DNA]</scope>
    <source>
        <strain evidence="2 3">CBS 121175</strain>
    </source>
</reference>
<sequence length="342" mass="37912">MQPTFMDFIRLQRAGVPPLTTDDLTGKVVLVTGANTGIGYEIAKNFAQMNPAKVIIACRSKDKGRAAVAKLRQETGFDNIELRIVDFAKFSSVVEFSDAFVKEEKRLDILIANAAVAMEEYTTTSDGWETTIQVNVLSTLLSCIRLAPLMIETAKLSPGSKPRVVIVGSSIHYNIRTLEGKLFDSGNLLRNVSGPEYSKAKMAQRYTESKVLVVLMVQSLTQAFENTPVIVNSACPGYCYSELRRNIVGIKGLIFRIMDWFLAWTSEEGSRQIIWATLAGKENPDSMRGTFCSGMAVLETSDYTISSEGLKAQEMLWNNLIEELSRVDPNVSVILKDVQNKK</sequence>
<dbReference type="PRINTS" id="PR00081">
    <property type="entry name" value="GDHRDH"/>
</dbReference>
<dbReference type="STRING" id="230819.A0A5C3L838"/>
<keyword evidence="3" id="KW-1185">Reference proteome</keyword>
<dbReference type="SUPFAM" id="SSF51735">
    <property type="entry name" value="NAD(P)-binding Rossmann-fold domains"/>
    <property type="match status" value="1"/>
</dbReference>
<evidence type="ECO:0000313" key="2">
    <source>
        <dbReference type="EMBL" id="TFK24418.1"/>
    </source>
</evidence>
<dbReference type="Proteomes" id="UP000307440">
    <property type="component" value="Unassembled WGS sequence"/>
</dbReference>